<dbReference type="EMBL" id="CABFMQ020000087">
    <property type="protein sequence ID" value="VTZ50893.1"/>
    <property type="molecule type" value="Genomic_DNA"/>
</dbReference>
<evidence type="ECO:0000313" key="8">
    <source>
        <dbReference type="Proteomes" id="UP000485880"/>
    </source>
</evidence>
<dbReference type="PANTHER" id="PTHR34584">
    <property type="entry name" value="NA(+)/H(+) ANTIPORTER SUBUNIT E1"/>
    <property type="match status" value="1"/>
</dbReference>
<dbReference type="Pfam" id="PF01899">
    <property type="entry name" value="MNHE"/>
    <property type="match status" value="1"/>
</dbReference>
<evidence type="ECO:0000256" key="1">
    <source>
        <dbReference type="ARBA" id="ARBA00004651"/>
    </source>
</evidence>
<keyword evidence="4" id="KW-0812">Transmembrane</keyword>
<evidence type="ECO:0000313" key="7">
    <source>
        <dbReference type="EMBL" id="VTZ50893.1"/>
    </source>
</evidence>
<keyword evidence="5" id="KW-1133">Transmembrane helix</keyword>
<proteinExistence type="inferred from homology"/>
<evidence type="ECO:0000256" key="6">
    <source>
        <dbReference type="ARBA" id="ARBA00023136"/>
    </source>
</evidence>
<sequence length="165" mass="17349">MSALRAEAGIPRAAAARGAIFFAFWLMISGRDLANLPVGAAAATAATWTSLRLLPPGESRLRPLALAALILRFARQSVVSGVEVAWRALDPRLPLRPGFVAYPLRLPPGGARSAFCAFSSLLPGTLPTGIDDAGVLLVHCLDVEQPVAANLAAEESLFMRALGHE</sequence>
<name>A0A8B6M777_METTU</name>
<evidence type="ECO:0000256" key="3">
    <source>
        <dbReference type="ARBA" id="ARBA00022475"/>
    </source>
</evidence>
<comment type="subcellular location">
    <subcellularLocation>
        <location evidence="1">Cell membrane</location>
        <topology evidence="1">Multi-pass membrane protein</topology>
    </subcellularLocation>
</comment>
<dbReference type="RefSeq" id="WP_244628998.1">
    <property type="nucleotide sequence ID" value="NZ_CABFMQ020000087.1"/>
</dbReference>
<dbReference type="GO" id="GO:0008324">
    <property type="term" value="F:monoatomic cation transmembrane transporter activity"/>
    <property type="evidence" value="ECO:0007669"/>
    <property type="project" value="InterPro"/>
</dbReference>
<evidence type="ECO:0000256" key="2">
    <source>
        <dbReference type="ARBA" id="ARBA00006228"/>
    </source>
</evidence>
<dbReference type="AlphaFoldDB" id="A0A8B6M777"/>
<comment type="caution">
    <text evidence="7">The sequence shown here is derived from an EMBL/GenBank/DDBJ whole genome shotgun (WGS) entry which is preliminary data.</text>
</comment>
<dbReference type="PANTHER" id="PTHR34584:SF1">
    <property type="entry name" value="NA(+)_H(+) ANTIPORTER SUBUNIT E1"/>
    <property type="match status" value="1"/>
</dbReference>
<evidence type="ECO:0000256" key="4">
    <source>
        <dbReference type="ARBA" id="ARBA00022692"/>
    </source>
</evidence>
<reference evidence="7 8" key="1">
    <citation type="submission" date="2019-05" db="EMBL/GenBank/DDBJ databases">
        <authorList>
            <person name="Farhan Ul Haque M."/>
        </authorList>
    </citation>
    <scope>NUCLEOTIDE SEQUENCE [LARGE SCALE GENOMIC DNA]</scope>
    <source>
        <strain evidence="7">2</strain>
    </source>
</reference>
<accession>A0A8B6M777</accession>
<dbReference type="Proteomes" id="UP000485880">
    <property type="component" value="Unassembled WGS sequence"/>
</dbReference>
<keyword evidence="8" id="KW-1185">Reference proteome</keyword>
<gene>
    <name evidence="7" type="ORF">MPC4_30077</name>
</gene>
<keyword evidence="3" id="KW-1003">Cell membrane</keyword>
<keyword evidence="6" id="KW-0472">Membrane</keyword>
<organism evidence="7 8">
    <name type="scientific">Methylocella tundrae</name>
    <dbReference type="NCBI Taxonomy" id="227605"/>
    <lineage>
        <taxon>Bacteria</taxon>
        <taxon>Pseudomonadati</taxon>
        <taxon>Pseudomonadota</taxon>
        <taxon>Alphaproteobacteria</taxon>
        <taxon>Hyphomicrobiales</taxon>
        <taxon>Beijerinckiaceae</taxon>
        <taxon>Methylocella</taxon>
    </lineage>
</organism>
<dbReference type="GO" id="GO:0005886">
    <property type="term" value="C:plasma membrane"/>
    <property type="evidence" value="ECO:0007669"/>
    <property type="project" value="UniProtKB-SubCell"/>
</dbReference>
<protein>
    <submittedName>
        <fullName evidence="7">Sodium:proton antiporter</fullName>
    </submittedName>
</protein>
<dbReference type="InterPro" id="IPR002758">
    <property type="entry name" value="Cation_antiport_E"/>
</dbReference>
<evidence type="ECO:0000256" key="5">
    <source>
        <dbReference type="ARBA" id="ARBA00022989"/>
    </source>
</evidence>
<comment type="similarity">
    <text evidence="2">Belongs to the CPA3 antiporters (TC 2.A.63) subunit E family.</text>
</comment>